<protein>
    <submittedName>
        <fullName evidence="1">Uncharacterized protein</fullName>
    </submittedName>
</protein>
<comment type="caution">
    <text evidence="1">The sequence shown here is derived from an EMBL/GenBank/DDBJ whole genome shotgun (WGS) entry which is preliminary data.</text>
</comment>
<evidence type="ECO:0000313" key="2">
    <source>
        <dbReference type="Proteomes" id="UP000546162"/>
    </source>
</evidence>
<gene>
    <name evidence="1" type="ORF">BJY16_008445</name>
</gene>
<reference evidence="1 2" key="1">
    <citation type="submission" date="2020-08" db="EMBL/GenBank/DDBJ databases">
        <title>Sequencing the genomes of 1000 actinobacteria strains.</title>
        <authorList>
            <person name="Klenk H.-P."/>
        </authorList>
    </citation>
    <scope>NUCLEOTIDE SEQUENCE [LARGE SCALE GENOMIC DNA]</scope>
    <source>
        <strain evidence="1 2">DSM 45809</strain>
    </source>
</reference>
<dbReference type="Proteomes" id="UP000546162">
    <property type="component" value="Unassembled WGS sequence"/>
</dbReference>
<evidence type="ECO:0000313" key="1">
    <source>
        <dbReference type="EMBL" id="MBB4744986.1"/>
    </source>
</evidence>
<proteinExistence type="predicted"/>
<sequence>MTDLTTAGLIAALVGLFLVSELAAATLPLLIVIAVVPPHERPALAAVLAATDSRRRLHVWPALRTAVADRRRLRAGRYAAAGRPGPP</sequence>
<organism evidence="1 2">
    <name type="scientific">Actinoplanes octamycinicus</name>
    <dbReference type="NCBI Taxonomy" id="135948"/>
    <lineage>
        <taxon>Bacteria</taxon>
        <taxon>Bacillati</taxon>
        <taxon>Actinomycetota</taxon>
        <taxon>Actinomycetes</taxon>
        <taxon>Micromonosporales</taxon>
        <taxon>Micromonosporaceae</taxon>
        <taxon>Actinoplanes</taxon>
    </lineage>
</organism>
<dbReference type="AlphaFoldDB" id="A0A7W7H6M5"/>
<accession>A0A7W7H6M5</accession>
<keyword evidence="2" id="KW-1185">Reference proteome</keyword>
<dbReference type="EMBL" id="JACHNB010000001">
    <property type="protein sequence ID" value="MBB4744986.1"/>
    <property type="molecule type" value="Genomic_DNA"/>
</dbReference>
<dbReference type="RefSeq" id="WP_185045214.1">
    <property type="nucleotide sequence ID" value="NZ_BAABFG010000005.1"/>
</dbReference>
<name>A0A7W7H6M5_9ACTN</name>